<evidence type="ECO:0000313" key="1">
    <source>
        <dbReference type="EMBL" id="KAL3319664.1"/>
    </source>
</evidence>
<gene>
    <name evidence="1" type="ORF">Ciccas_001651</name>
</gene>
<evidence type="ECO:0000313" key="2">
    <source>
        <dbReference type="Proteomes" id="UP001626550"/>
    </source>
</evidence>
<dbReference type="AlphaFoldDB" id="A0ABD2QJE9"/>
<sequence>MAFEDEQEAVSRLRVLRREISRSSSLVPIVTSILNIVKTAFLSKWLNCADIQRENCLFLLQGKRSAQFSCVRPRIEDFLLILAHESDPTFWRSVIQSVRVYFNYNKVDKCRRELLNRIRSMHSRDLLPDAYCCSLPFLYADSFKLLRVRKEDSWINYSIDSDCNKPRKPFKFSLHQAQTWSLKLEAHKEGILAENSLLFTFLQVYN</sequence>
<reference evidence="1 2" key="1">
    <citation type="submission" date="2024-11" db="EMBL/GenBank/DDBJ databases">
        <title>Adaptive evolution of stress response genes in parasites aligns with host niche diversity.</title>
        <authorList>
            <person name="Hahn C."/>
            <person name="Resl P."/>
        </authorList>
    </citation>
    <scope>NUCLEOTIDE SEQUENCE [LARGE SCALE GENOMIC DNA]</scope>
    <source>
        <strain evidence="1">EGGRZ-B1_66</strain>
        <tissue evidence="1">Body</tissue>
    </source>
</reference>
<comment type="caution">
    <text evidence="1">The sequence shown here is derived from an EMBL/GenBank/DDBJ whole genome shotgun (WGS) entry which is preliminary data.</text>
</comment>
<accession>A0ABD2QJE9</accession>
<keyword evidence="2" id="KW-1185">Reference proteome</keyword>
<organism evidence="1 2">
    <name type="scientific">Cichlidogyrus casuarinus</name>
    <dbReference type="NCBI Taxonomy" id="1844966"/>
    <lineage>
        <taxon>Eukaryota</taxon>
        <taxon>Metazoa</taxon>
        <taxon>Spiralia</taxon>
        <taxon>Lophotrochozoa</taxon>
        <taxon>Platyhelminthes</taxon>
        <taxon>Monogenea</taxon>
        <taxon>Monopisthocotylea</taxon>
        <taxon>Dactylogyridea</taxon>
        <taxon>Ancyrocephalidae</taxon>
        <taxon>Cichlidogyrus</taxon>
    </lineage>
</organism>
<protein>
    <submittedName>
        <fullName evidence="1">Uncharacterized protein</fullName>
    </submittedName>
</protein>
<dbReference type="Proteomes" id="UP001626550">
    <property type="component" value="Unassembled WGS sequence"/>
</dbReference>
<proteinExistence type="predicted"/>
<name>A0ABD2QJE9_9PLAT</name>
<dbReference type="EMBL" id="JBJKFK010000112">
    <property type="protein sequence ID" value="KAL3319664.1"/>
    <property type="molecule type" value="Genomic_DNA"/>
</dbReference>